<dbReference type="RefSeq" id="WP_204819769.1">
    <property type="nucleotide sequence ID" value="NZ_JANHOF010000006.1"/>
</dbReference>
<sequence length="416" mass="47211">MTGPDTSFERSFDSLESLADALSEMVQSQLTIEDANHNVIAYSSHQYESDPARIATIVGRRVPDTVIAGLRKKGVMHLLETSSQAVRIPALMEVGLGPRLAICIKNQDMILGYIWVVDSGSLNEDHAEALLAKAAEAAKFYLLKQRSRKTKLEKTHDEFFWKLLTGYTSSESVIKQDAEKLSIVLPDSYYVIIFAFHKPLNAETLNKIRSMIASLSQVRLSFLSSDGNQAIGLFSLTSPHASKKLISAFIESFTRKIEENYELIVTLAGCSAAFKRYTSAVIAYKEVNAVLTIKRMLPYHTRNIWHYDDLGFLMHLPLIIEHKKTNDYPNPYVALLREHDQEHKSDFIRTISVYLSCNCNPKQSASMLHIHVNTLNYRLNRISEITGHHLKDMNYLLSLYLDLLIEENDLMNQILE</sequence>
<keyword evidence="3" id="KW-1185">Reference proteome</keyword>
<name>A0ABV6J9N9_9BACL</name>
<proteinExistence type="predicted"/>
<accession>A0ABV6J9N9</accession>
<dbReference type="Proteomes" id="UP001589818">
    <property type="component" value="Unassembled WGS sequence"/>
</dbReference>
<reference evidence="2 3" key="1">
    <citation type="submission" date="2024-09" db="EMBL/GenBank/DDBJ databases">
        <authorList>
            <person name="Sun Q."/>
            <person name="Mori K."/>
        </authorList>
    </citation>
    <scope>NUCLEOTIDE SEQUENCE [LARGE SCALE GENOMIC DNA]</scope>
    <source>
        <strain evidence="2 3">CCM 4839</strain>
    </source>
</reference>
<protein>
    <submittedName>
        <fullName evidence="2">PucR family transcriptional regulator</fullName>
    </submittedName>
</protein>
<dbReference type="InterPro" id="IPR025736">
    <property type="entry name" value="PucR_C-HTH_dom"/>
</dbReference>
<dbReference type="EMBL" id="JBHLVF010000011">
    <property type="protein sequence ID" value="MFC0391585.1"/>
    <property type="molecule type" value="Genomic_DNA"/>
</dbReference>
<dbReference type="Pfam" id="PF13556">
    <property type="entry name" value="HTH_30"/>
    <property type="match status" value="1"/>
</dbReference>
<comment type="caution">
    <text evidence="2">The sequence shown here is derived from an EMBL/GenBank/DDBJ whole genome shotgun (WGS) entry which is preliminary data.</text>
</comment>
<organism evidence="2 3">
    <name type="scientific">Paenibacillus mendelii</name>
    <dbReference type="NCBI Taxonomy" id="206163"/>
    <lineage>
        <taxon>Bacteria</taxon>
        <taxon>Bacillati</taxon>
        <taxon>Bacillota</taxon>
        <taxon>Bacilli</taxon>
        <taxon>Bacillales</taxon>
        <taxon>Paenibacillaceae</taxon>
        <taxon>Paenibacillus</taxon>
    </lineage>
</organism>
<dbReference type="PANTHER" id="PTHR33744">
    <property type="entry name" value="CARBOHYDRATE DIACID REGULATOR"/>
    <property type="match status" value="1"/>
</dbReference>
<feature type="domain" description="PucR C-terminal helix-turn-helix" evidence="1">
    <location>
        <begin position="348"/>
        <end position="405"/>
    </location>
</feature>
<dbReference type="InterPro" id="IPR051448">
    <property type="entry name" value="CdaR-like_regulators"/>
</dbReference>
<dbReference type="PANTHER" id="PTHR33744:SF1">
    <property type="entry name" value="DNA-BINDING TRANSCRIPTIONAL ACTIVATOR ADER"/>
    <property type="match status" value="1"/>
</dbReference>
<evidence type="ECO:0000313" key="2">
    <source>
        <dbReference type="EMBL" id="MFC0391585.1"/>
    </source>
</evidence>
<evidence type="ECO:0000259" key="1">
    <source>
        <dbReference type="Pfam" id="PF13556"/>
    </source>
</evidence>
<gene>
    <name evidence="2" type="ORF">ACFFJ8_09375</name>
</gene>
<dbReference type="InterPro" id="IPR042070">
    <property type="entry name" value="PucR_C-HTH_sf"/>
</dbReference>
<dbReference type="Gene3D" id="1.10.10.2840">
    <property type="entry name" value="PucR C-terminal helix-turn-helix domain"/>
    <property type="match status" value="1"/>
</dbReference>
<evidence type="ECO:0000313" key="3">
    <source>
        <dbReference type="Proteomes" id="UP001589818"/>
    </source>
</evidence>